<evidence type="ECO:0000256" key="1">
    <source>
        <dbReference type="SAM" id="MobiDB-lite"/>
    </source>
</evidence>
<feature type="region of interest" description="Disordered" evidence="1">
    <location>
        <begin position="123"/>
        <end position="175"/>
    </location>
</feature>
<evidence type="ECO:0000313" key="3">
    <source>
        <dbReference type="Proteomes" id="UP000316806"/>
    </source>
</evidence>
<accession>A0A516RHR6</accession>
<dbReference type="InterPro" id="IPR038056">
    <property type="entry name" value="YjbR-like_sf"/>
</dbReference>
<dbReference type="RefSeq" id="WP_144322405.1">
    <property type="nucleotide sequence ID" value="NZ_CP040916.1"/>
</dbReference>
<dbReference type="PANTHER" id="PTHR35145">
    <property type="entry name" value="CYTOPLASMIC PROTEIN-RELATED"/>
    <property type="match status" value="1"/>
</dbReference>
<organism evidence="2 3">
    <name type="scientific">Streptomyces spectabilis</name>
    <dbReference type="NCBI Taxonomy" id="68270"/>
    <lineage>
        <taxon>Bacteria</taxon>
        <taxon>Bacillati</taxon>
        <taxon>Actinomycetota</taxon>
        <taxon>Actinomycetes</taxon>
        <taxon>Kitasatosporales</taxon>
        <taxon>Streptomycetaceae</taxon>
        <taxon>Streptomyces</taxon>
    </lineage>
</organism>
<keyword evidence="2" id="KW-0238">DNA-binding</keyword>
<protein>
    <submittedName>
        <fullName evidence="2">MmcQ/YjbR family DNA-binding protein</fullName>
    </submittedName>
</protein>
<dbReference type="GO" id="GO:0003677">
    <property type="term" value="F:DNA binding"/>
    <property type="evidence" value="ECO:0007669"/>
    <property type="project" value="UniProtKB-KW"/>
</dbReference>
<dbReference type="EMBL" id="CP040916">
    <property type="protein sequence ID" value="QDQ15202.1"/>
    <property type="molecule type" value="Genomic_DNA"/>
</dbReference>
<name>A0A516RHR6_STRST</name>
<feature type="compositionally biased region" description="Basic and acidic residues" evidence="1">
    <location>
        <begin position="144"/>
        <end position="153"/>
    </location>
</feature>
<evidence type="ECO:0000313" key="2">
    <source>
        <dbReference type="EMBL" id="QDQ15202.1"/>
    </source>
</evidence>
<dbReference type="AlphaFoldDB" id="A0A516RHR6"/>
<dbReference type="InterPro" id="IPR007351">
    <property type="entry name" value="YjbR"/>
</dbReference>
<dbReference type="SUPFAM" id="SSF142906">
    <property type="entry name" value="YjbR-like"/>
    <property type="match status" value="1"/>
</dbReference>
<proteinExistence type="predicted"/>
<reference evidence="2 3" key="1">
    <citation type="journal article" date="2019" name="J. Ind. Microbiol. Biotechnol.">
        <title>The complete genomic sequence of Streptomyces spectabilis NRRL-2792 and identification of secondary metabolite biosynthetic gene clusters.</title>
        <authorList>
            <person name="Sinha A."/>
            <person name="Phillips-Salemka S."/>
            <person name="Niraula T.A."/>
            <person name="Short K.A."/>
            <person name="Niraula N.P."/>
        </authorList>
    </citation>
    <scope>NUCLEOTIDE SEQUENCE [LARGE SCALE GENOMIC DNA]</scope>
    <source>
        <strain evidence="2 3">NRRL 2792</strain>
    </source>
</reference>
<gene>
    <name evidence="2" type="ORF">FH965_35460</name>
</gene>
<sequence>MNPGDVAAYALGLPEVSEEEPWGPHRPVYKTGGKIFATLAAANTSQPDRLSVKCESALALHLYEQYPSVRPGYGYQGPRWHWITVHLDGTVPDEELAEMITHSWQCVVDGLPRAVRDRLHRLHRDRTAPPAQGRADRPAALQPSDRRTSDTRSYRPVAPPSNDHAQPGHRPPAAP</sequence>
<dbReference type="PANTHER" id="PTHR35145:SF1">
    <property type="entry name" value="CYTOPLASMIC PROTEIN"/>
    <property type="match status" value="1"/>
</dbReference>
<dbReference type="Pfam" id="PF04237">
    <property type="entry name" value="YjbR"/>
    <property type="match status" value="1"/>
</dbReference>
<dbReference type="Gene3D" id="3.90.1150.30">
    <property type="match status" value="1"/>
</dbReference>
<dbReference type="Proteomes" id="UP000316806">
    <property type="component" value="Chromosome"/>
</dbReference>
<dbReference type="InterPro" id="IPR058532">
    <property type="entry name" value="YjbR/MT2646/Rv2570-like"/>
</dbReference>